<accession>A0A3G4ZSI8</accession>
<protein>
    <submittedName>
        <fullName evidence="1">Uncharacterized protein</fullName>
    </submittedName>
</protein>
<sequence>MDIAIYVIFQFFSNIKISCDSNEYKKNIINNRSPSIKFT</sequence>
<name>A0A3G4ZSI8_9VIRU</name>
<organism evidence="1">
    <name type="scientific">Edafosvirus sp</name>
    <dbReference type="NCBI Taxonomy" id="2487765"/>
    <lineage>
        <taxon>Viruses</taxon>
        <taxon>Varidnaviria</taxon>
        <taxon>Bamfordvirae</taxon>
        <taxon>Nucleocytoviricota</taxon>
        <taxon>Megaviricetes</taxon>
        <taxon>Imitervirales</taxon>
        <taxon>Mimiviridae</taxon>
        <taxon>Klosneuvirinae</taxon>
    </lineage>
</organism>
<reference evidence="1" key="1">
    <citation type="submission" date="2018-10" db="EMBL/GenBank/DDBJ databases">
        <title>Hidden diversity of soil giant viruses.</title>
        <authorList>
            <person name="Schulz F."/>
            <person name="Alteio L."/>
            <person name="Goudeau D."/>
            <person name="Ryan E.M."/>
            <person name="Malmstrom R.R."/>
            <person name="Blanchard J."/>
            <person name="Woyke T."/>
        </authorList>
    </citation>
    <scope>NUCLEOTIDE SEQUENCE</scope>
    <source>
        <strain evidence="1">EDV1</strain>
    </source>
</reference>
<gene>
    <name evidence="1" type="ORF">Edafosvirus2_34</name>
</gene>
<evidence type="ECO:0000313" key="1">
    <source>
        <dbReference type="EMBL" id="AYV77855.1"/>
    </source>
</evidence>
<dbReference type="EMBL" id="MK072067">
    <property type="protein sequence ID" value="AYV77855.1"/>
    <property type="molecule type" value="Genomic_DNA"/>
</dbReference>
<proteinExistence type="predicted"/>